<organism evidence="6 7">
    <name type="scientific">Candidatus Yanofskybacteria bacterium RIFCSPHIGHO2_12_FULL_45_19b</name>
    <dbReference type="NCBI Taxonomy" id="1802689"/>
    <lineage>
        <taxon>Bacteria</taxon>
        <taxon>Candidatus Yanofskyibacteriota</taxon>
    </lineage>
</organism>
<evidence type="ECO:0000256" key="4">
    <source>
        <dbReference type="ARBA" id="ARBA00035202"/>
    </source>
</evidence>
<gene>
    <name evidence="6" type="ORF">A3F25_02245</name>
</gene>
<protein>
    <recommendedName>
        <fullName evidence="4">Large ribosomal subunit protein uL10</fullName>
    </recommendedName>
    <alternativeName>
        <fullName evidence="5">50S ribosomal protein L10</fullName>
    </alternativeName>
</protein>
<comment type="caution">
    <text evidence="6">The sequence shown here is derived from an EMBL/GenBank/DDBJ whole genome shotgun (WGS) entry which is preliminary data.</text>
</comment>
<evidence type="ECO:0000313" key="6">
    <source>
        <dbReference type="EMBL" id="OGN20252.1"/>
    </source>
</evidence>
<dbReference type="Gene3D" id="3.30.70.1730">
    <property type="match status" value="1"/>
</dbReference>
<dbReference type="GO" id="GO:1990904">
    <property type="term" value="C:ribonucleoprotein complex"/>
    <property type="evidence" value="ECO:0007669"/>
    <property type="project" value="UniProtKB-KW"/>
</dbReference>
<dbReference type="InterPro" id="IPR043141">
    <property type="entry name" value="Ribosomal_uL10-like_sf"/>
</dbReference>
<dbReference type="GO" id="GO:0005840">
    <property type="term" value="C:ribosome"/>
    <property type="evidence" value="ECO:0007669"/>
    <property type="project" value="UniProtKB-KW"/>
</dbReference>
<keyword evidence="3" id="KW-0687">Ribonucleoprotein</keyword>
<sequence length="178" mass="19277">MKTKQQKQTIVKELTAKFKAANMIAFTAFAKAGEKGLSVSQTQTLKRALRAVGGEFVVAKKRLVNLARQMAGLTDEVDTSHFVGSIGVVVGEAGADSLRLAKDLHGFTKINPVFQIFGAVLDGRYIDQASFITLAKTPSREVLLGRLFGMLQYPLSGLVNVLQGNMRNLVVVLANIKK</sequence>
<dbReference type="PANTHER" id="PTHR11560">
    <property type="entry name" value="39S RIBOSOMAL PROTEIN L10, MITOCHONDRIAL"/>
    <property type="match status" value="1"/>
</dbReference>
<evidence type="ECO:0000256" key="1">
    <source>
        <dbReference type="ARBA" id="ARBA00008889"/>
    </source>
</evidence>
<evidence type="ECO:0000256" key="3">
    <source>
        <dbReference type="ARBA" id="ARBA00023274"/>
    </source>
</evidence>
<comment type="similarity">
    <text evidence="1">Belongs to the universal ribosomal protein uL10 family.</text>
</comment>
<evidence type="ECO:0000256" key="2">
    <source>
        <dbReference type="ARBA" id="ARBA00022980"/>
    </source>
</evidence>
<dbReference type="Proteomes" id="UP000177478">
    <property type="component" value="Unassembled WGS sequence"/>
</dbReference>
<evidence type="ECO:0000256" key="5">
    <source>
        <dbReference type="ARBA" id="ARBA00035502"/>
    </source>
</evidence>
<dbReference type="InterPro" id="IPR001790">
    <property type="entry name" value="Ribosomal_uL10"/>
</dbReference>
<dbReference type="STRING" id="1802689.A3F25_02245"/>
<accession>A0A1F8G4I2</accession>
<proteinExistence type="inferred from homology"/>
<dbReference type="InterPro" id="IPR047865">
    <property type="entry name" value="Ribosomal_uL10_bac_type"/>
</dbReference>
<dbReference type="SUPFAM" id="SSF160369">
    <property type="entry name" value="Ribosomal protein L10-like"/>
    <property type="match status" value="1"/>
</dbReference>
<dbReference type="EMBL" id="MGKD01000006">
    <property type="protein sequence ID" value="OGN20252.1"/>
    <property type="molecule type" value="Genomic_DNA"/>
</dbReference>
<evidence type="ECO:0000313" key="7">
    <source>
        <dbReference type="Proteomes" id="UP000177478"/>
    </source>
</evidence>
<dbReference type="CDD" id="cd05797">
    <property type="entry name" value="Ribosomal_L10"/>
    <property type="match status" value="1"/>
</dbReference>
<dbReference type="Gene3D" id="6.10.250.290">
    <property type="match status" value="1"/>
</dbReference>
<name>A0A1F8G4I2_9BACT</name>
<dbReference type="Pfam" id="PF00466">
    <property type="entry name" value="Ribosomal_L10"/>
    <property type="match status" value="1"/>
</dbReference>
<dbReference type="AlphaFoldDB" id="A0A1F8G4I2"/>
<reference evidence="6 7" key="1">
    <citation type="journal article" date="2016" name="Nat. Commun.">
        <title>Thousands of microbial genomes shed light on interconnected biogeochemical processes in an aquifer system.</title>
        <authorList>
            <person name="Anantharaman K."/>
            <person name="Brown C.T."/>
            <person name="Hug L.A."/>
            <person name="Sharon I."/>
            <person name="Castelle C.J."/>
            <person name="Probst A.J."/>
            <person name="Thomas B.C."/>
            <person name="Singh A."/>
            <person name="Wilkins M.J."/>
            <person name="Karaoz U."/>
            <person name="Brodie E.L."/>
            <person name="Williams K.H."/>
            <person name="Hubbard S.S."/>
            <person name="Banfield J.F."/>
        </authorList>
    </citation>
    <scope>NUCLEOTIDE SEQUENCE [LARGE SCALE GENOMIC DNA]</scope>
</reference>
<keyword evidence="2 6" id="KW-0689">Ribosomal protein</keyword>
<dbReference type="NCBIfam" id="NF000955">
    <property type="entry name" value="PRK00099.1-1"/>
    <property type="match status" value="1"/>
</dbReference>